<reference evidence="2 3" key="1">
    <citation type="submission" date="2015-08" db="EMBL/GenBank/DDBJ databases">
        <title>Ancestral chromatin configuration constrains chromatin evolution on differentiating sex chromosomes in Drosophila.</title>
        <authorList>
            <person name="Zhou Q."/>
            <person name="Bachtrog D."/>
        </authorList>
    </citation>
    <scope>NUCLEOTIDE SEQUENCE [LARGE SCALE GENOMIC DNA]</scope>
    <source>
        <tissue evidence="2">Whole larvae</tissue>
    </source>
</reference>
<protein>
    <submittedName>
        <fullName evidence="2">CG31463</fullName>
    </submittedName>
</protein>
<evidence type="ECO:0000256" key="1">
    <source>
        <dbReference type="SAM" id="SignalP"/>
    </source>
</evidence>
<dbReference type="Proteomes" id="UP000494163">
    <property type="component" value="Chromosome 3R"/>
</dbReference>
<evidence type="ECO:0000313" key="3">
    <source>
        <dbReference type="Proteomes" id="UP000494163"/>
    </source>
</evidence>
<dbReference type="EMBL" id="CP012526">
    <property type="protein sequence ID" value="ALC46212.1"/>
    <property type="molecule type" value="Genomic_DNA"/>
</dbReference>
<feature type="chain" id="PRO_5005793994" evidence="1">
    <location>
        <begin position="20"/>
        <end position="378"/>
    </location>
</feature>
<dbReference type="AlphaFoldDB" id="A0A0M4F3K9"/>
<name>A0A0M4F3K9_DROBS</name>
<dbReference type="STRING" id="30019.A0A0M4F3K9"/>
<organism evidence="2 3">
    <name type="scientific">Drosophila busckii</name>
    <name type="common">Fruit fly</name>
    <dbReference type="NCBI Taxonomy" id="30019"/>
    <lineage>
        <taxon>Eukaryota</taxon>
        <taxon>Metazoa</taxon>
        <taxon>Ecdysozoa</taxon>
        <taxon>Arthropoda</taxon>
        <taxon>Hexapoda</taxon>
        <taxon>Insecta</taxon>
        <taxon>Pterygota</taxon>
        <taxon>Neoptera</taxon>
        <taxon>Endopterygota</taxon>
        <taxon>Diptera</taxon>
        <taxon>Brachycera</taxon>
        <taxon>Muscomorpha</taxon>
        <taxon>Ephydroidea</taxon>
        <taxon>Drosophilidae</taxon>
        <taxon>Drosophila</taxon>
    </lineage>
</organism>
<accession>A0A0M4F3K9</accession>
<evidence type="ECO:0000313" key="2">
    <source>
        <dbReference type="EMBL" id="ALC46212.1"/>
    </source>
</evidence>
<gene>
    <name evidence="2" type="ORF">Dbus_chr3Rg962</name>
</gene>
<feature type="signal peptide" evidence="1">
    <location>
        <begin position="1"/>
        <end position="19"/>
    </location>
</feature>
<keyword evidence="1" id="KW-0732">Signal</keyword>
<dbReference type="OrthoDB" id="7977759at2759"/>
<dbReference type="OMA" id="AGLGYMW"/>
<sequence length="378" mass="43256">MWKLKLLSCLLLMLGSVKAHQELSDLLNQQQKDLDLSQAEVEALRPFYAELQKQHDYLYSLQLQQSDGGDKLQLEQQLDASYMQAFEHFQAQYVGKESSIVYDTTLPSLEELLEPPSAELSKQQQLELLDLQDILQDVLDESQLGIQQLVKRATELEVQLIKLNKPKIVTAAIAGLQTMWYIWGRASRAAYCSYSHVPQFKEALDSVNGGVDCYKHTMNMILRIQNETVASVKEIKQHVRGLVKVYKKIAAKRTIMGKILTGTLNFFTALRRVHDIIAVGIDGYDKIQNELPQAVLKTKNCAEDLVLSIPQMVETAQNLTICITFVDKDHPDYEFMKPEPQRYWHTGEQPAKIAHENVELDWNAELEAEPEDDYIDHR</sequence>
<proteinExistence type="predicted"/>
<keyword evidence="3" id="KW-1185">Reference proteome</keyword>